<evidence type="ECO:0000256" key="2">
    <source>
        <dbReference type="ARBA" id="ARBA00023125"/>
    </source>
</evidence>
<keyword evidence="7" id="KW-1185">Reference proteome</keyword>
<evidence type="ECO:0000313" key="6">
    <source>
        <dbReference type="EMBL" id="MDJ1136455.1"/>
    </source>
</evidence>
<comment type="caution">
    <text evidence="6">The sequence shown here is derived from an EMBL/GenBank/DDBJ whole genome shotgun (WGS) entry which is preliminary data.</text>
</comment>
<keyword evidence="1" id="KW-0805">Transcription regulation</keyword>
<dbReference type="Pfam" id="PF07739">
    <property type="entry name" value="TipAS"/>
    <property type="match status" value="1"/>
</dbReference>
<keyword evidence="4" id="KW-0804">Transcription</keyword>
<dbReference type="EMBL" id="JANCPR020000041">
    <property type="protein sequence ID" value="MDJ1136455.1"/>
    <property type="molecule type" value="Genomic_DNA"/>
</dbReference>
<dbReference type="SUPFAM" id="SSF46955">
    <property type="entry name" value="Putative DNA-binding domain"/>
    <property type="match status" value="1"/>
</dbReference>
<dbReference type="Pfam" id="PF13411">
    <property type="entry name" value="MerR_1"/>
    <property type="match status" value="1"/>
</dbReference>
<name>A0ABT7A552_9ACTN</name>
<evidence type="ECO:0000313" key="7">
    <source>
        <dbReference type="Proteomes" id="UP001214441"/>
    </source>
</evidence>
<keyword evidence="2" id="KW-0238">DNA-binding</keyword>
<dbReference type="InterPro" id="IPR036244">
    <property type="entry name" value="TipA-like_antibiotic-bd"/>
</dbReference>
<organism evidence="6 7">
    <name type="scientific">Streptomyces iconiensis</name>
    <dbReference type="NCBI Taxonomy" id="1384038"/>
    <lineage>
        <taxon>Bacteria</taxon>
        <taxon>Bacillati</taxon>
        <taxon>Actinomycetota</taxon>
        <taxon>Actinomycetes</taxon>
        <taxon>Kitasatosporales</taxon>
        <taxon>Streptomycetaceae</taxon>
        <taxon>Streptomyces</taxon>
    </lineage>
</organism>
<dbReference type="SMART" id="SM00422">
    <property type="entry name" value="HTH_MERR"/>
    <property type="match status" value="1"/>
</dbReference>
<dbReference type="InterPro" id="IPR047057">
    <property type="entry name" value="MerR_fam"/>
</dbReference>
<gene>
    <name evidence="6" type="ORF">NMN56_031820</name>
</gene>
<reference evidence="6 7" key="1">
    <citation type="submission" date="2023-05" db="EMBL/GenBank/DDBJ databases">
        <title>Streptantibioticus silvisoli sp. nov., acidotolerant actinomycetes 1 from pine litter.</title>
        <authorList>
            <person name="Swiecimska M."/>
            <person name="Golinska P."/>
            <person name="Sangal V."/>
            <person name="Wachnowicz B."/>
            <person name="Goodfellow M."/>
        </authorList>
    </citation>
    <scope>NUCLEOTIDE SEQUENCE [LARGE SCALE GENOMIC DNA]</scope>
    <source>
        <strain evidence="6 7">DSM 42109</strain>
    </source>
</reference>
<proteinExistence type="predicted"/>
<dbReference type="RefSeq" id="WP_274041895.1">
    <property type="nucleotide sequence ID" value="NZ_JANCPR020000041.1"/>
</dbReference>
<evidence type="ECO:0000256" key="3">
    <source>
        <dbReference type="ARBA" id="ARBA00023159"/>
    </source>
</evidence>
<accession>A0ABT7A552</accession>
<evidence type="ECO:0000259" key="5">
    <source>
        <dbReference type="PROSITE" id="PS50937"/>
    </source>
</evidence>
<dbReference type="InterPro" id="IPR009061">
    <property type="entry name" value="DNA-bd_dom_put_sf"/>
</dbReference>
<dbReference type="Gene3D" id="1.10.1660.10">
    <property type="match status" value="1"/>
</dbReference>
<dbReference type="Proteomes" id="UP001214441">
    <property type="component" value="Unassembled WGS sequence"/>
</dbReference>
<dbReference type="InterPro" id="IPR012925">
    <property type="entry name" value="TipAS_dom"/>
</dbReference>
<dbReference type="Gene3D" id="1.10.490.50">
    <property type="entry name" value="Antibiotic binding domain of TipA-like multidrug resistance regulators"/>
    <property type="match status" value="1"/>
</dbReference>
<sequence length="267" mass="29644">MSTSGEAAGMTVGQAASRLGVTVRTLHHWDGIGLASPSLRTHGGYRLYTAADIARLQRAVVYRELGLPLGTIGELLRARAVDPTVALRTQRQQVRERIARLNDMAEGLDRMIRAHEQGILLTAEQQAAVFGPDWQPEWVLRAQERWGDTPQWAQYAERAATRGPDDWKAVAEANSALESELARAMRDGVLPGSAEANRLAEQHREAFNAYFHLTHEMQVCLGHMYQEDPGFTAHYDRAQPGLAAWLSRIIDANAQAHGIDPRTATWH</sequence>
<dbReference type="PANTHER" id="PTHR30204:SF90">
    <property type="entry name" value="HTH-TYPE TRANSCRIPTIONAL ACTIVATOR MTA"/>
    <property type="match status" value="1"/>
</dbReference>
<dbReference type="PROSITE" id="PS50937">
    <property type="entry name" value="HTH_MERR_2"/>
    <property type="match status" value="1"/>
</dbReference>
<dbReference type="PANTHER" id="PTHR30204">
    <property type="entry name" value="REDOX-CYCLING DRUG-SENSING TRANSCRIPTIONAL ACTIVATOR SOXR"/>
    <property type="match status" value="1"/>
</dbReference>
<dbReference type="CDD" id="cd01106">
    <property type="entry name" value="HTH_TipAL-Mta"/>
    <property type="match status" value="1"/>
</dbReference>
<protein>
    <submittedName>
        <fullName evidence="6">MerR family transcriptional regulator</fullName>
    </submittedName>
</protein>
<evidence type="ECO:0000256" key="4">
    <source>
        <dbReference type="ARBA" id="ARBA00023163"/>
    </source>
</evidence>
<feature type="domain" description="HTH merR-type" evidence="5">
    <location>
        <begin position="9"/>
        <end position="78"/>
    </location>
</feature>
<dbReference type="InterPro" id="IPR000551">
    <property type="entry name" value="MerR-type_HTH_dom"/>
</dbReference>
<dbReference type="SUPFAM" id="SSF89082">
    <property type="entry name" value="Antibiotic binding domain of TipA-like multidrug resistance regulators"/>
    <property type="match status" value="1"/>
</dbReference>
<evidence type="ECO:0000256" key="1">
    <source>
        <dbReference type="ARBA" id="ARBA00023015"/>
    </source>
</evidence>
<keyword evidence="3" id="KW-0010">Activator</keyword>